<gene>
    <name evidence="1" type="ORF">RUM43_013514</name>
</gene>
<comment type="caution">
    <text evidence="1">The sequence shown here is derived from an EMBL/GenBank/DDBJ whole genome shotgun (WGS) entry which is preliminary data.</text>
</comment>
<accession>A0AAN8S6D4</accession>
<evidence type="ECO:0000313" key="2">
    <source>
        <dbReference type="Proteomes" id="UP001372834"/>
    </source>
</evidence>
<name>A0AAN8S6D4_POLSC</name>
<sequence length="55" mass="6984">EQKIEERKKWLAFNRTKINWKKMEGKKRSFAVEADKKMRNEKWKEEKMRRKNTKE</sequence>
<organism evidence="1 2">
    <name type="scientific">Polyplax serrata</name>
    <name type="common">Common mouse louse</name>
    <dbReference type="NCBI Taxonomy" id="468196"/>
    <lineage>
        <taxon>Eukaryota</taxon>
        <taxon>Metazoa</taxon>
        <taxon>Ecdysozoa</taxon>
        <taxon>Arthropoda</taxon>
        <taxon>Hexapoda</taxon>
        <taxon>Insecta</taxon>
        <taxon>Pterygota</taxon>
        <taxon>Neoptera</taxon>
        <taxon>Paraneoptera</taxon>
        <taxon>Psocodea</taxon>
        <taxon>Troctomorpha</taxon>
        <taxon>Phthiraptera</taxon>
        <taxon>Anoplura</taxon>
        <taxon>Polyplacidae</taxon>
        <taxon>Polyplax</taxon>
    </lineage>
</organism>
<evidence type="ECO:0000313" key="1">
    <source>
        <dbReference type="EMBL" id="KAK6632744.1"/>
    </source>
</evidence>
<feature type="non-terminal residue" evidence="1">
    <location>
        <position position="55"/>
    </location>
</feature>
<dbReference type="Proteomes" id="UP001372834">
    <property type="component" value="Unassembled WGS sequence"/>
</dbReference>
<dbReference type="EMBL" id="JAWJWE010000007">
    <property type="protein sequence ID" value="KAK6632744.1"/>
    <property type="molecule type" value="Genomic_DNA"/>
</dbReference>
<proteinExistence type="predicted"/>
<feature type="non-terminal residue" evidence="1">
    <location>
        <position position="1"/>
    </location>
</feature>
<reference evidence="1 2" key="1">
    <citation type="submission" date="2023-10" db="EMBL/GenBank/DDBJ databases">
        <title>Genomes of two closely related lineages of the louse Polyplax serrata with different host specificities.</title>
        <authorList>
            <person name="Martinu J."/>
            <person name="Tarabai H."/>
            <person name="Stefka J."/>
            <person name="Hypsa V."/>
        </authorList>
    </citation>
    <scope>NUCLEOTIDE SEQUENCE [LARGE SCALE GENOMIC DNA]</scope>
    <source>
        <strain evidence="1">HR10_N</strain>
    </source>
</reference>
<dbReference type="AlphaFoldDB" id="A0AAN8S6D4"/>
<protein>
    <submittedName>
        <fullName evidence="1">Uncharacterized protein</fullName>
    </submittedName>
</protein>